<name>A0ABP1FY54_9CHLO</name>
<evidence type="ECO:0000313" key="6">
    <source>
        <dbReference type="EMBL" id="CAL5224814.1"/>
    </source>
</evidence>
<proteinExistence type="inferred from homology"/>
<keyword evidence="7" id="KW-1185">Reference proteome</keyword>
<feature type="region of interest" description="Disordered" evidence="4">
    <location>
        <begin position="63"/>
        <end position="98"/>
    </location>
</feature>
<feature type="domain" description="SHSP" evidence="5">
    <location>
        <begin position="15"/>
        <end position="148"/>
    </location>
</feature>
<evidence type="ECO:0000256" key="4">
    <source>
        <dbReference type="SAM" id="MobiDB-lite"/>
    </source>
</evidence>
<reference evidence="6 7" key="1">
    <citation type="submission" date="2024-06" db="EMBL/GenBank/DDBJ databases">
        <authorList>
            <person name="Kraege A."/>
            <person name="Thomma B."/>
        </authorList>
    </citation>
    <scope>NUCLEOTIDE SEQUENCE [LARGE SCALE GENOMIC DNA]</scope>
</reference>
<dbReference type="CDD" id="cd06464">
    <property type="entry name" value="ACD_sHsps-like"/>
    <property type="match status" value="1"/>
</dbReference>
<dbReference type="SUPFAM" id="SSF49764">
    <property type="entry name" value="HSP20-like chaperones"/>
    <property type="match status" value="1"/>
</dbReference>
<feature type="compositionally biased region" description="Basic and acidic residues" evidence="4">
    <location>
        <begin position="63"/>
        <end position="73"/>
    </location>
</feature>
<accession>A0ABP1FY54</accession>
<comment type="caution">
    <text evidence="6">The sequence shown here is derived from an EMBL/GenBank/DDBJ whole genome shotgun (WGS) entry which is preliminary data.</text>
</comment>
<dbReference type="PROSITE" id="PS01031">
    <property type="entry name" value="SHSP"/>
    <property type="match status" value="1"/>
</dbReference>
<dbReference type="Proteomes" id="UP001497392">
    <property type="component" value="Unassembled WGS sequence"/>
</dbReference>
<sequence>MAYMVSDRRPDPFEKLFLNQRPGYKSPTSIPINIKEAALPGLTKEDIRVNVNGDVLTIYVPTEEEKAAEEGKTGQETSKQTETAQEKQKNGDPKYHRHEIVKIFKPRPIRLPQDANTDDIKAEYADGILTIIIKRESDKAKKQDIQVQ</sequence>
<evidence type="ECO:0000313" key="7">
    <source>
        <dbReference type="Proteomes" id="UP001497392"/>
    </source>
</evidence>
<evidence type="ECO:0000256" key="2">
    <source>
        <dbReference type="PROSITE-ProRule" id="PRU00285"/>
    </source>
</evidence>
<dbReference type="InterPro" id="IPR031107">
    <property type="entry name" value="Small_HSP"/>
</dbReference>
<dbReference type="InterPro" id="IPR002068">
    <property type="entry name" value="A-crystallin/Hsp20_dom"/>
</dbReference>
<dbReference type="Gene3D" id="2.60.40.790">
    <property type="match status" value="1"/>
</dbReference>
<evidence type="ECO:0000256" key="1">
    <source>
        <dbReference type="ARBA" id="ARBA00023016"/>
    </source>
</evidence>
<evidence type="ECO:0000256" key="3">
    <source>
        <dbReference type="RuleBase" id="RU003616"/>
    </source>
</evidence>
<feature type="compositionally biased region" description="Basic and acidic residues" evidence="4">
    <location>
        <begin position="84"/>
        <end position="98"/>
    </location>
</feature>
<organism evidence="6 7">
    <name type="scientific">Coccomyxa viridis</name>
    <dbReference type="NCBI Taxonomy" id="1274662"/>
    <lineage>
        <taxon>Eukaryota</taxon>
        <taxon>Viridiplantae</taxon>
        <taxon>Chlorophyta</taxon>
        <taxon>core chlorophytes</taxon>
        <taxon>Trebouxiophyceae</taxon>
        <taxon>Trebouxiophyceae incertae sedis</taxon>
        <taxon>Coccomyxaceae</taxon>
        <taxon>Coccomyxa</taxon>
    </lineage>
</organism>
<gene>
    <name evidence="6" type="primary">g7562</name>
    <name evidence="6" type="ORF">VP750_LOCUS6473</name>
</gene>
<dbReference type="PANTHER" id="PTHR11527">
    <property type="entry name" value="HEAT-SHOCK PROTEIN 20 FAMILY MEMBER"/>
    <property type="match status" value="1"/>
</dbReference>
<keyword evidence="1" id="KW-0346">Stress response</keyword>
<comment type="similarity">
    <text evidence="2 3">Belongs to the small heat shock protein (HSP20) family.</text>
</comment>
<protein>
    <submittedName>
        <fullName evidence="6">G7562 protein</fullName>
    </submittedName>
</protein>
<dbReference type="InterPro" id="IPR008978">
    <property type="entry name" value="HSP20-like_chaperone"/>
</dbReference>
<dbReference type="Pfam" id="PF00011">
    <property type="entry name" value="HSP20"/>
    <property type="match status" value="1"/>
</dbReference>
<dbReference type="EMBL" id="CAXHTA020000011">
    <property type="protein sequence ID" value="CAL5224814.1"/>
    <property type="molecule type" value="Genomic_DNA"/>
</dbReference>
<evidence type="ECO:0000259" key="5">
    <source>
        <dbReference type="PROSITE" id="PS01031"/>
    </source>
</evidence>